<organism evidence="3 4">
    <name type="scientific">Rhizopus azygosporus</name>
    <name type="common">Rhizopus microsporus var. azygosporus</name>
    <dbReference type="NCBI Taxonomy" id="86630"/>
    <lineage>
        <taxon>Eukaryota</taxon>
        <taxon>Fungi</taxon>
        <taxon>Fungi incertae sedis</taxon>
        <taxon>Mucoromycota</taxon>
        <taxon>Mucoromycotina</taxon>
        <taxon>Mucoromycetes</taxon>
        <taxon>Mucorales</taxon>
        <taxon>Mucorineae</taxon>
        <taxon>Rhizopodaceae</taxon>
        <taxon>Rhizopus</taxon>
    </lineage>
</organism>
<dbReference type="InterPro" id="IPR029526">
    <property type="entry name" value="PGBD"/>
</dbReference>
<proteinExistence type="predicted"/>
<name>A0A367JFK0_RHIAZ</name>
<comment type="caution">
    <text evidence="3">The sequence shown here is derived from an EMBL/GenBank/DDBJ whole genome shotgun (WGS) entry which is preliminary data.</text>
</comment>
<evidence type="ECO:0000259" key="2">
    <source>
        <dbReference type="Pfam" id="PF13843"/>
    </source>
</evidence>
<dbReference type="Proteomes" id="UP000252139">
    <property type="component" value="Unassembled WGS sequence"/>
</dbReference>
<gene>
    <name evidence="3" type="ORF">CU097_009353</name>
</gene>
<evidence type="ECO:0000256" key="1">
    <source>
        <dbReference type="SAM" id="MobiDB-lite"/>
    </source>
</evidence>
<feature type="domain" description="PiggyBac transposable element-derived protein" evidence="2">
    <location>
        <begin position="22"/>
        <end position="134"/>
    </location>
</feature>
<feature type="region of interest" description="Disordered" evidence="1">
    <location>
        <begin position="179"/>
        <end position="205"/>
    </location>
</feature>
<dbReference type="OrthoDB" id="2266739at2759"/>
<dbReference type="AlphaFoldDB" id="A0A367JFK0"/>
<evidence type="ECO:0000313" key="4">
    <source>
        <dbReference type="Proteomes" id="UP000252139"/>
    </source>
</evidence>
<protein>
    <recommendedName>
        <fullName evidence="2">PiggyBac transposable element-derived protein domain-containing protein</fullName>
    </recommendedName>
</protein>
<reference evidence="3 4" key="1">
    <citation type="journal article" date="2018" name="G3 (Bethesda)">
        <title>Phylogenetic and Phylogenomic Definition of Rhizopus Species.</title>
        <authorList>
            <person name="Gryganskyi A.P."/>
            <person name="Golan J."/>
            <person name="Dolatabadi S."/>
            <person name="Mondo S."/>
            <person name="Robb S."/>
            <person name="Idnurm A."/>
            <person name="Muszewska A."/>
            <person name="Steczkiewicz K."/>
            <person name="Masonjones S."/>
            <person name="Liao H.L."/>
            <person name="Gajdeczka M.T."/>
            <person name="Anike F."/>
            <person name="Vuek A."/>
            <person name="Anishchenko I.M."/>
            <person name="Voigt K."/>
            <person name="de Hoog G.S."/>
            <person name="Smith M.E."/>
            <person name="Heitman J."/>
            <person name="Vilgalys R."/>
            <person name="Stajich J.E."/>
        </authorList>
    </citation>
    <scope>NUCLEOTIDE SEQUENCE [LARGE SCALE GENOMIC DNA]</scope>
    <source>
        <strain evidence="3 4">CBS 357.93</strain>
    </source>
</reference>
<dbReference type="EMBL" id="PJQL01001454">
    <property type="protein sequence ID" value="RCH88511.1"/>
    <property type="molecule type" value="Genomic_DNA"/>
</dbReference>
<dbReference type="STRING" id="86630.A0A367JFK0"/>
<evidence type="ECO:0000313" key="3">
    <source>
        <dbReference type="EMBL" id="RCH88511.1"/>
    </source>
</evidence>
<accession>A0A367JFK0</accession>
<keyword evidence="4" id="KW-1185">Reference proteome</keyword>
<sequence length="205" mass="23473">MQVTKRHYWPQGVPETDIVESVDVNYGNYYTMKKDTTNRKMFVYAFWAQKVKAFVSSCGTTRLTGEKTLKSSDGNLVTIKRPEVVDEYERHKISMDAANSLQDNLISCHDIISTERWGMRFFGFFLGLCGANAYSYFRVFSEEGASRGHSSFKDNLDFNMLEHSYEIYQVLCGISNMNENSQQGSRDPSDELISQFSGPRQQLNA</sequence>
<dbReference type="Pfam" id="PF13843">
    <property type="entry name" value="DDE_Tnp_1_7"/>
    <property type="match status" value="1"/>
</dbReference>